<feature type="domain" description="BD-FAE-like" evidence="1">
    <location>
        <begin position="84"/>
        <end position="173"/>
    </location>
</feature>
<comment type="caution">
    <text evidence="2">The sequence shown here is derived from an EMBL/GenBank/DDBJ whole genome shotgun (WGS) entry which is preliminary data.</text>
</comment>
<dbReference type="InterPro" id="IPR029058">
    <property type="entry name" value="AB_hydrolase_fold"/>
</dbReference>
<gene>
    <name evidence="2" type="ORF">BN963_SGAL_01882</name>
</gene>
<dbReference type="NCBIfam" id="NF041556">
    <property type="entry name" value="tannase_B"/>
    <property type="match status" value="1"/>
</dbReference>
<dbReference type="AlphaFoldDB" id="A0A060RI11"/>
<name>A0A060RI11_9STRE</name>
<dbReference type="Gene3D" id="3.40.50.1820">
    <property type="entry name" value="alpha/beta hydrolase"/>
    <property type="match status" value="1"/>
</dbReference>
<organism evidence="2 3">
    <name type="scientific">Streptococcus gallolyticus</name>
    <dbReference type="NCBI Taxonomy" id="315405"/>
    <lineage>
        <taxon>Bacteria</taxon>
        <taxon>Bacillati</taxon>
        <taxon>Bacillota</taxon>
        <taxon>Bacilli</taxon>
        <taxon>Lactobacillales</taxon>
        <taxon>Streptococcaceae</taxon>
        <taxon>Streptococcus</taxon>
    </lineage>
</organism>
<evidence type="ECO:0000313" key="2">
    <source>
        <dbReference type="EMBL" id="CDO18677.1"/>
    </source>
</evidence>
<dbReference type="Proteomes" id="UP000027584">
    <property type="component" value="Unassembled WGS sequence"/>
</dbReference>
<proteinExistence type="predicted"/>
<dbReference type="InterPro" id="IPR049492">
    <property type="entry name" value="BD-FAE-like_dom"/>
</dbReference>
<reference evidence="2 3" key="2">
    <citation type="submission" date="2014-05" db="EMBL/GenBank/DDBJ databases">
        <title>Genome sequence of Streptococcus gallolyticus.</title>
        <authorList>
            <person name="Del Campo R."/>
        </authorList>
    </citation>
    <scope>NUCLEOTIDE SEQUENCE [LARGE SCALE GENOMIC DNA]</scope>
    <source>
        <strain evidence="2 3">LMG17956</strain>
    </source>
</reference>
<dbReference type="SUPFAM" id="SSF53474">
    <property type="entry name" value="alpha/beta-Hydrolases"/>
    <property type="match status" value="1"/>
</dbReference>
<dbReference type="EMBL" id="CCBC010000202">
    <property type="protein sequence ID" value="CDO18677.1"/>
    <property type="molecule type" value="Genomic_DNA"/>
</dbReference>
<accession>A0A060RI11</accession>
<evidence type="ECO:0000259" key="1">
    <source>
        <dbReference type="Pfam" id="PF20434"/>
    </source>
</evidence>
<dbReference type="InterPro" id="IPR048124">
    <property type="entry name" value="Tannase_B"/>
</dbReference>
<sequence length="470" mass="52815">MSINQWIFDETNNCYMSLKNVYCAQPKDSELEALHIFVPAVYMTADGTIDRDAVVTNKNGTTYTSQTVPIIFYNDIGGYAECQPAMVTSRNQRYLEDGYVLVSVGARGRQSQNGIGKAPAGLVDLKAAVRWLRKHHNDIPGDIEKIISVGTSAGGAMSSLLGSTGNRAEYLPFLEEIGAELDQRDDVFAAQCFCPITNLEHADMAYEWMFQAKKIYTFNSRVRPQIINKRQQLLSQSLAAEFPEYVNSSHLGESLTADGRGGDFYQGILNQLSLSLNKFLAKHAQTNDEKEELVRELDPQGLWCHFENGQTTIFDLDAYVVNYMGRKKGCPAFDSLDYQTPETEVFGSRDKNHRHFSQDIAKHVEKLPALSAYQKAFQADLAEEDLILARKLLNPMIFLQSDLEEKQVASHYRICLGAKDADTSFAISYLLALALKKHGIDVHYELIWGMGHCDADYNEEFSQWVDAIVH</sequence>
<evidence type="ECO:0000313" key="3">
    <source>
        <dbReference type="Proteomes" id="UP000027584"/>
    </source>
</evidence>
<dbReference type="ESTHER" id="9stre-a0a060ri11">
    <property type="family name" value="Tannase_Bact"/>
</dbReference>
<reference evidence="2 3" key="1">
    <citation type="submission" date="2014-02" db="EMBL/GenBank/DDBJ databases">
        <authorList>
            <person name="Manrique M."/>
        </authorList>
    </citation>
    <scope>NUCLEOTIDE SEQUENCE [LARGE SCALE GENOMIC DNA]</scope>
    <source>
        <strain evidence="2 3">LMG17956</strain>
    </source>
</reference>
<protein>
    <submittedName>
        <fullName evidence="2">Putative tannase</fullName>
    </submittedName>
</protein>
<dbReference type="Pfam" id="PF20434">
    <property type="entry name" value="BD-FAE"/>
    <property type="match status" value="1"/>
</dbReference>